<feature type="region of interest" description="Disordered" evidence="4">
    <location>
        <begin position="1"/>
        <end position="32"/>
    </location>
</feature>
<dbReference type="PANTHER" id="PTHR36306">
    <property type="entry name" value="ALPHA-AMYLASE-RELATED-RELATED"/>
    <property type="match status" value="1"/>
</dbReference>
<keyword evidence="7" id="KW-1185">Reference proteome</keyword>
<dbReference type="GO" id="GO:0005975">
    <property type="term" value="P:carbohydrate metabolic process"/>
    <property type="evidence" value="ECO:0007669"/>
    <property type="project" value="InterPro"/>
</dbReference>
<dbReference type="InterPro" id="IPR027291">
    <property type="entry name" value="Glyco_hydro_38_N_sf"/>
</dbReference>
<dbReference type="InterPro" id="IPR021923">
    <property type="entry name" value="DUF3536"/>
</dbReference>
<dbReference type="PANTHER" id="PTHR36306:SF3">
    <property type="entry name" value="GLYCOSIDE HYDROLASE FAMILY 57"/>
    <property type="match status" value="1"/>
</dbReference>
<evidence type="ECO:0000313" key="7">
    <source>
        <dbReference type="Proteomes" id="UP000289437"/>
    </source>
</evidence>
<reference evidence="7" key="2">
    <citation type="submission" date="2019-02" db="EMBL/GenBank/DDBJ databases">
        <title>Granulicella sibirica sp. nov., a psychrotolerant acidobacterium isolated from an organic soil layer in forested tundra, West Siberia.</title>
        <authorList>
            <person name="Oshkin I.Y."/>
            <person name="Kulichevskaya I.S."/>
            <person name="Rijpstra W.I.C."/>
            <person name="Sinninghe Damste J.S."/>
            <person name="Rakitin A.L."/>
            <person name="Ravin N.V."/>
            <person name="Dedysh S.N."/>
        </authorList>
    </citation>
    <scope>NUCLEOTIDE SEQUENCE [LARGE SCALE GENOMIC DNA]</scope>
    <source>
        <strain evidence="7">AF10</strain>
    </source>
</reference>
<sequence length="881" mass="99535">MRRNRLTLYSFDARQKQKKAAAQPPIPPHDQATHPRYVCIHGHFYQPPRENPWLETVEVQDSAAPYHDWNDRITAECYAPNGASRITNLENQIIRIVNNYSRMSFNFGPTLLSWLHDKAPRAYRTILDADKASILRYGGHGSAMAQVYNHIIMPLASERDAITQIRWGIADFVHRFHRRPEGMWLAETAVNRAVLDLMAREGIKFTILAPNQCARIRPLIQEESPDLPISLVPGKPAPTPIKKPNDWIGTPDATVDPTHAYLVKLDEGRSINVFFYDGPGSRAIAFEGLLNSGETFARRLLGGFHPDNPNDPDKAQLSHVATDGESYGHHHKHGEMALSYAMHWIESEGHAKLTNYGEFLDLFPPHWEAEVAEDTSWSCFHGVERWRSNCGCNGGKPGMNQLWRGPLRDALDYLRDASAPLAEKFAETCLKDLWTARDAYIDVVLDRSPAATDAFLKEHAIRELNPDERVVVFELLELERHTQLMYTSCGWFFDEISGIETVQIIAYAGRVLQLAAKLFGEPGAALEAVFLEKLALAKSNLPEEGDGAQIYRKHVTPMRIGLEQVGAHYAISSVFRAYPEDGELFCFDVHRDAQENFTSGRGKVSLGRARIRSRVTEETEEMCFAVLHLGDQNLSAAVKRYNAEEPADIAAFDAFCNDVRAAIRRANLPEIIRLIDRQFGDLAYSLTSLFADEQNRILRTILDQTLEEMENSLRTIYEDHASLLHFLTESGMTAPPALALAASFAINASMRRAFEAPEFDTVEFDSLFARAHTDQVTLDLPTLNFAASQRMKRAMVHLEAALSGEHSARIALQKTLFIADSIRAMPLEINLWQSQNIWNDLLRRSDPTYWSKEWKDDFRKLGYALNIDVDQLVVEEGVPTF</sequence>
<dbReference type="AlphaFoldDB" id="A0A4Q0T6B5"/>
<dbReference type="OrthoDB" id="9757977at2"/>
<protein>
    <submittedName>
        <fullName evidence="6">Alpha-amylase/alpha-mannosidase</fullName>
    </submittedName>
</protein>
<accession>A0A4Q0T6B5</accession>
<dbReference type="Pfam" id="PF03065">
    <property type="entry name" value="Glyco_hydro_57"/>
    <property type="match status" value="1"/>
</dbReference>
<name>A0A4Q0T6B5_9BACT</name>
<dbReference type="RefSeq" id="WP_128912501.1">
    <property type="nucleotide sequence ID" value="NZ_RDSM01000001.1"/>
</dbReference>
<dbReference type="SUPFAM" id="SSF88713">
    <property type="entry name" value="Glycoside hydrolase/deacetylase"/>
    <property type="match status" value="1"/>
</dbReference>
<keyword evidence="2 3" id="KW-0119">Carbohydrate metabolism</keyword>
<dbReference type="CDD" id="cd10797">
    <property type="entry name" value="GH57N_APU_like_1"/>
    <property type="match status" value="1"/>
</dbReference>
<evidence type="ECO:0000256" key="1">
    <source>
        <dbReference type="ARBA" id="ARBA00006821"/>
    </source>
</evidence>
<proteinExistence type="inferred from homology"/>
<dbReference type="Pfam" id="PF12055">
    <property type="entry name" value="DUF3536"/>
    <property type="match status" value="1"/>
</dbReference>
<feature type="domain" description="Glycoside hydrolase family 57 N-terminal" evidence="5">
    <location>
        <begin position="135"/>
        <end position="365"/>
    </location>
</feature>
<dbReference type="InterPro" id="IPR004300">
    <property type="entry name" value="Glyco_hydro_57_N"/>
</dbReference>
<dbReference type="GO" id="GO:0003824">
    <property type="term" value="F:catalytic activity"/>
    <property type="evidence" value="ECO:0007669"/>
    <property type="project" value="InterPro"/>
</dbReference>
<evidence type="ECO:0000256" key="3">
    <source>
        <dbReference type="RuleBase" id="RU361196"/>
    </source>
</evidence>
<dbReference type="InterPro" id="IPR011330">
    <property type="entry name" value="Glyco_hydro/deAcase_b/a-brl"/>
</dbReference>
<dbReference type="InterPro" id="IPR052046">
    <property type="entry name" value="GH57_Enzymes"/>
</dbReference>
<dbReference type="Proteomes" id="UP000289437">
    <property type="component" value="Unassembled WGS sequence"/>
</dbReference>
<evidence type="ECO:0000256" key="4">
    <source>
        <dbReference type="SAM" id="MobiDB-lite"/>
    </source>
</evidence>
<evidence type="ECO:0000256" key="2">
    <source>
        <dbReference type="ARBA" id="ARBA00023277"/>
    </source>
</evidence>
<gene>
    <name evidence="6" type="ORF">GRAN_1832</name>
</gene>
<dbReference type="Gene3D" id="3.20.110.10">
    <property type="entry name" value="Glycoside hydrolase 38, N terminal domain"/>
    <property type="match status" value="1"/>
</dbReference>
<comment type="similarity">
    <text evidence="1 3">Belongs to the glycosyl hydrolase 57 family.</text>
</comment>
<dbReference type="EMBL" id="RDSM01000001">
    <property type="protein sequence ID" value="RXH58522.1"/>
    <property type="molecule type" value="Genomic_DNA"/>
</dbReference>
<reference evidence="6 7" key="1">
    <citation type="submission" date="2018-11" db="EMBL/GenBank/DDBJ databases">
        <authorList>
            <person name="Mardanov A.V."/>
            <person name="Ravin N.V."/>
            <person name="Dedysh S.N."/>
        </authorList>
    </citation>
    <scope>NUCLEOTIDE SEQUENCE [LARGE SCALE GENOMIC DNA]</scope>
    <source>
        <strain evidence="6 7">AF10</strain>
    </source>
</reference>
<comment type="caution">
    <text evidence="6">The sequence shown here is derived from an EMBL/GenBank/DDBJ whole genome shotgun (WGS) entry which is preliminary data.</text>
</comment>
<organism evidence="6 7">
    <name type="scientific">Granulicella sibirica</name>
    <dbReference type="NCBI Taxonomy" id="2479048"/>
    <lineage>
        <taxon>Bacteria</taxon>
        <taxon>Pseudomonadati</taxon>
        <taxon>Acidobacteriota</taxon>
        <taxon>Terriglobia</taxon>
        <taxon>Terriglobales</taxon>
        <taxon>Acidobacteriaceae</taxon>
        <taxon>Granulicella</taxon>
    </lineage>
</organism>
<evidence type="ECO:0000259" key="5">
    <source>
        <dbReference type="Pfam" id="PF03065"/>
    </source>
</evidence>
<evidence type="ECO:0000313" key="6">
    <source>
        <dbReference type="EMBL" id="RXH58522.1"/>
    </source>
</evidence>